<protein>
    <recommendedName>
        <fullName evidence="2">Cupin type-2 domain-containing protein</fullName>
    </recommendedName>
</protein>
<evidence type="ECO:0000313" key="3">
    <source>
        <dbReference type="EMBL" id="GGY59347.1"/>
    </source>
</evidence>
<dbReference type="SUPFAM" id="SSF51182">
    <property type="entry name" value="RmlC-like cupins"/>
    <property type="match status" value="1"/>
</dbReference>
<dbReference type="PANTHER" id="PTHR35848:SF6">
    <property type="entry name" value="CUPIN TYPE-2 DOMAIN-CONTAINING PROTEIN"/>
    <property type="match status" value="1"/>
</dbReference>
<dbReference type="InterPro" id="IPR014710">
    <property type="entry name" value="RmlC-like_jellyroll"/>
</dbReference>
<gene>
    <name evidence="3" type="ORF">GCM10010326_62760</name>
</gene>
<name>A0ABQ3AMN1_9ACTN</name>
<dbReference type="GeneID" id="96294174"/>
<proteinExistence type="predicted"/>
<dbReference type="Gene3D" id="2.60.120.10">
    <property type="entry name" value="Jelly Rolls"/>
    <property type="match status" value="2"/>
</dbReference>
<evidence type="ECO:0000313" key="4">
    <source>
        <dbReference type="Proteomes" id="UP000600946"/>
    </source>
</evidence>
<keyword evidence="1" id="KW-0479">Metal-binding</keyword>
<dbReference type="Proteomes" id="UP000600946">
    <property type="component" value="Unassembled WGS sequence"/>
</dbReference>
<dbReference type="InterPro" id="IPR051610">
    <property type="entry name" value="GPI/OXD"/>
</dbReference>
<comment type="caution">
    <text evidence="3">The sequence shown here is derived from an EMBL/GenBank/DDBJ whole genome shotgun (WGS) entry which is preliminary data.</text>
</comment>
<dbReference type="EMBL" id="BMUU01000013">
    <property type="protein sequence ID" value="GGY59347.1"/>
    <property type="molecule type" value="Genomic_DNA"/>
</dbReference>
<dbReference type="InterPro" id="IPR013096">
    <property type="entry name" value="Cupin_2"/>
</dbReference>
<feature type="domain" description="Cupin type-2" evidence="2">
    <location>
        <begin position="56"/>
        <end position="122"/>
    </location>
</feature>
<keyword evidence="4" id="KW-1185">Reference proteome</keyword>
<dbReference type="InterPro" id="IPR011051">
    <property type="entry name" value="RmlC_Cupin_sf"/>
</dbReference>
<dbReference type="Pfam" id="PF07883">
    <property type="entry name" value="Cupin_2"/>
    <property type="match status" value="1"/>
</dbReference>
<dbReference type="PANTHER" id="PTHR35848">
    <property type="entry name" value="OXALATE-BINDING PROTEIN"/>
    <property type="match status" value="1"/>
</dbReference>
<accession>A0ABQ3AMN1</accession>
<organism evidence="3 4">
    <name type="scientific">Streptomyces xanthochromogenes</name>
    <dbReference type="NCBI Taxonomy" id="67384"/>
    <lineage>
        <taxon>Bacteria</taxon>
        <taxon>Bacillati</taxon>
        <taxon>Actinomycetota</taxon>
        <taxon>Actinomycetes</taxon>
        <taxon>Kitasatosporales</taxon>
        <taxon>Streptomycetaceae</taxon>
        <taxon>Streptomyces</taxon>
    </lineage>
</organism>
<evidence type="ECO:0000259" key="2">
    <source>
        <dbReference type="Pfam" id="PF07883"/>
    </source>
</evidence>
<reference evidence="4" key="1">
    <citation type="journal article" date="2019" name="Int. J. Syst. Evol. Microbiol.">
        <title>The Global Catalogue of Microorganisms (GCM) 10K type strain sequencing project: providing services to taxonomists for standard genome sequencing and annotation.</title>
        <authorList>
            <consortium name="The Broad Institute Genomics Platform"/>
            <consortium name="The Broad Institute Genome Sequencing Center for Infectious Disease"/>
            <person name="Wu L."/>
            <person name="Ma J."/>
        </authorList>
    </citation>
    <scope>NUCLEOTIDE SEQUENCE [LARGE SCALE GENOMIC DNA]</scope>
    <source>
        <strain evidence="4">JCM 4594</strain>
    </source>
</reference>
<evidence type="ECO:0000256" key="1">
    <source>
        <dbReference type="ARBA" id="ARBA00022723"/>
    </source>
</evidence>
<dbReference type="RefSeq" id="WP_161248302.1">
    <property type="nucleotide sequence ID" value="NZ_BMUU01000013.1"/>
</dbReference>
<sequence>MSASLEGPTVPWTAVGHTSTKASVYGVHGAEGKTYWKAFATRRQLRSQSEAVEWASLPANGVSGEHRHTRTEEIYLILSGSGELLLNGGPRQVRAGSLALTSVGNIHGLRNTGDGHLDWWVIETLAPATSSVLSGSPAPEGADMTQAVVHDLFEEKRVDTKGVFSGPLKQVEVIDIAAGGERAVGRPGAELAVYVHAGEGVVEAPGLTETVTLVKDTCLLIEAGSQSTFRATGVPLRLLVVTLAVEDEGGEK</sequence>